<comment type="caution">
    <text evidence="1">The sequence shown here is derived from an EMBL/GenBank/DDBJ whole genome shotgun (WGS) entry which is preliminary data.</text>
</comment>
<protein>
    <submittedName>
        <fullName evidence="1">Uncharacterized protein</fullName>
    </submittedName>
</protein>
<proteinExistence type="predicted"/>
<reference evidence="1 2" key="1">
    <citation type="submission" date="2019-03" db="EMBL/GenBank/DDBJ databases">
        <title>Single cell metagenomics reveals metabolic interactions within the superorganism composed of flagellate Streblomastix strix and complex community of Bacteroidetes bacteria on its surface.</title>
        <authorList>
            <person name="Treitli S.C."/>
            <person name="Kolisko M."/>
            <person name="Husnik F."/>
            <person name="Keeling P."/>
            <person name="Hampl V."/>
        </authorList>
    </citation>
    <scope>NUCLEOTIDE SEQUENCE [LARGE SCALE GENOMIC DNA]</scope>
    <source>
        <strain evidence="1">ST1C</strain>
    </source>
</reference>
<sequence length="232" mass="26826">DMPMFMLGLIKTIIDVTEPGMEHYAKEVQFQVLYPTIKNNKGDLQAISTDEDCQFVQIYVSGEDQSNLQIIEQIQDHLQNNDYKKDICVHVQAASQTVDDKRQYCFPQEEYKFELLAILDVPIPKQVVIRKEIETERFPVVQPKQQPSPPNKTQNCTSFAQCSIPGSVTSIIVLIKPNINIGISHQQLQKFFYAFSFECFPIKLQNHQELKQKQAIYNIAMKNLSCLLIHRY</sequence>
<gene>
    <name evidence="1" type="ORF">EZS28_049647</name>
</gene>
<accession>A0A5J4T8R9</accession>
<feature type="non-terminal residue" evidence="1">
    <location>
        <position position="1"/>
    </location>
</feature>
<evidence type="ECO:0000313" key="1">
    <source>
        <dbReference type="EMBL" id="KAA6354826.1"/>
    </source>
</evidence>
<dbReference type="EMBL" id="SNRW01035644">
    <property type="protein sequence ID" value="KAA6354826.1"/>
    <property type="molecule type" value="Genomic_DNA"/>
</dbReference>
<dbReference type="Proteomes" id="UP000324800">
    <property type="component" value="Unassembled WGS sequence"/>
</dbReference>
<organism evidence="1 2">
    <name type="scientific">Streblomastix strix</name>
    <dbReference type="NCBI Taxonomy" id="222440"/>
    <lineage>
        <taxon>Eukaryota</taxon>
        <taxon>Metamonada</taxon>
        <taxon>Preaxostyla</taxon>
        <taxon>Oxymonadida</taxon>
        <taxon>Streblomastigidae</taxon>
        <taxon>Streblomastix</taxon>
    </lineage>
</organism>
<name>A0A5J4T8R9_9EUKA</name>
<evidence type="ECO:0000313" key="2">
    <source>
        <dbReference type="Proteomes" id="UP000324800"/>
    </source>
</evidence>
<dbReference type="AlphaFoldDB" id="A0A5J4T8R9"/>